<dbReference type="InterPro" id="IPR046700">
    <property type="entry name" value="DUF6570"/>
</dbReference>
<dbReference type="AlphaFoldDB" id="A0A1Y2IR11"/>
<dbReference type="EMBL" id="KZ084102">
    <property type="protein sequence ID" value="OSD03123.1"/>
    <property type="molecule type" value="Genomic_DNA"/>
</dbReference>
<dbReference type="Pfam" id="PF20209">
    <property type="entry name" value="DUF6570"/>
    <property type="match status" value="1"/>
</dbReference>
<evidence type="ECO:0000259" key="1">
    <source>
        <dbReference type="Pfam" id="PF20209"/>
    </source>
</evidence>
<dbReference type="OrthoDB" id="2748854at2759"/>
<name>A0A1Y2IR11_TRAC3</name>
<protein>
    <recommendedName>
        <fullName evidence="1">DUF6570 domain-containing protein</fullName>
    </recommendedName>
</protein>
<evidence type="ECO:0000313" key="3">
    <source>
        <dbReference type="Proteomes" id="UP000193067"/>
    </source>
</evidence>
<dbReference type="Proteomes" id="UP000193067">
    <property type="component" value="Unassembled WGS sequence"/>
</dbReference>
<reference evidence="2 3" key="1">
    <citation type="journal article" date="2015" name="Biotechnol. Biofuels">
        <title>Enhanced degradation of softwood versus hardwood by the white-rot fungus Pycnoporus coccineus.</title>
        <authorList>
            <person name="Couturier M."/>
            <person name="Navarro D."/>
            <person name="Chevret D."/>
            <person name="Henrissat B."/>
            <person name="Piumi F."/>
            <person name="Ruiz-Duenas F.J."/>
            <person name="Martinez A.T."/>
            <person name="Grigoriev I.V."/>
            <person name="Riley R."/>
            <person name="Lipzen A."/>
            <person name="Berrin J.G."/>
            <person name="Master E.R."/>
            <person name="Rosso M.N."/>
        </authorList>
    </citation>
    <scope>NUCLEOTIDE SEQUENCE [LARGE SCALE GENOMIC DNA]</scope>
    <source>
        <strain evidence="2 3">BRFM310</strain>
    </source>
</reference>
<feature type="non-terminal residue" evidence="2">
    <location>
        <position position="311"/>
    </location>
</feature>
<gene>
    <name evidence="2" type="ORF">PYCCODRAFT_1366335</name>
</gene>
<keyword evidence="3" id="KW-1185">Reference proteome</keyword>
<accession>A0A1Y2IR11</accession>
<evidence type="ECO:0000313" key="2">
    <source>
        <dbReference type="EMBL" id="OSD03123.1"/>
    </source>
</evidence>
<proteinExistence type="predicted"/>
<organism evidence="2 3">
    <name type="scientific">Trametes coccinea (strain BRFM310)</name>
    <name type="common">Pycnoporus coccineus</name>
    <dbReference type="NCBI Taxonomy" id="1353009"/>
    <lineage>
        <taxon>Eukaryota</taxon>
        <taxon>Fungi</taxon>
        <taxon>Dikarya</taxon>
        <taxon>Basidiomycota</taxon>
        <taxon>Agaricomycotina</taxon>
        <taxon>Agaricomycetes</taxon>
        <taxon>Polyporales</taxon>
        <taxon>Polyporaceae</taxon>
        <taxon>Trametes</taxon>
    </lineage>
</organism>
<dbReference type="STRING" id="1353009.A0A1Y2IR11"/>
<feature type="domain" description="DUF6570" evidence="1">
    <location>
        <begin position="17"/>
        <end position="171"/>
    </location>
</feature>
<sequence>MQACRLCANDLTKEIPKLPPLALANRTFLGPVPPELRDLTFIEEQIVARARANAYIVHLREAGSKNDKEGCEEHARDRARRPNLQRGLKGHIIIHPQRPERLDTVLPPPVSDIITPICIIFVGSKPPTLEWLKENAQPLVVRREKVRAALHWLKCNNILYKDLAIDDNRLEDLPEDGLLPLHVEHVLPNAAEEAATSRYDATEDGEPEVEQAAHTELYDMSRGDVEFQKVVITDVDGRAPANELRAAAIRHIKERNGGYIEVPHGPRPLNEFCNPDMFPMLYPCLFPYGIGGCEDPARPRPLSLRRHVKHL</sequence>